<comment type="caution">
    <text evidence="3">The sequence shown here is derived from an EMBL/GenBank/DDBJ whole genome shotgun (WGS) entry which is preliminary data.</text>
</comment>
<proteinExistence type="inferred from homology"/>
<keyword evidence="4" id="KW-1185">Reference proteome</keyword>
<dbReference type="PANTHER" id="PTHR21600">
    <property type="entry name" value="MITOCHONDRIAL RNA PSEUDOURIDINE SYNTHASE"/>
    <property type="match status" value="1"/>
</dbReference>
<dbReference type="OrthoDB" id="190268at2"/>
<dbReference type="GO" id="GO:0140098">
    <property type="term" value="F:catalytic activity, acting on RNA"/>
    <property type="evidence" value="ECO:0007669"/>
    <property type="project" value="UniProtKB-ARBA"/>
</dbReference>
<dbReference type="GO" id="GO:0009982">
    <property type="term" value="F:pseudouridine synthase activity"/>
    <property type="evidence" value="ECO:0007669"/>
    <property type="project" value="InterPro"/>
</dbReference>
<comment type="similarity">
    <text evidence="1">Belongs to the pseudouridine synthase RluA family.</text>
</comment>
<dbReference type="Pfam" id="PF00849">
    <property type="entry name" value="PseudoU_synth_2"/>
    <property type="match status" value="1"/>
</dbReference>
<evidence type="ECO:0000313" key="3">
    <source>
        <dbReference type="EMBL" id="TSJ78118.1"/>
    </source>
</evidence>
<gene>
    <name evidence="3" type="ORF">FPL22_02050</name>
</gene>
<dbReference type="InterPro" id="IPR006224">
    <property type="entry name" value="PsdUridine_synth_RluA-like_CS"/>
</dbReference>
<name>A0A556QN88_9BACT</name>
<dbReference type="PANTHER" id="PTHR21600:SF87">
    <property type="entry name" value="RNA PSEUDOURIDYLATE SYNTHASE DOMAIN-CONTAINING PROTEIN 1"/>
    <property type="match status" value="1"/>
</dbReference>
<protein>
    <submittedName>
        <fullName evidence="3">RNA pseudouridine synthase</fullName>
    </submittedName>
</protein>
<sequence length="261" mass="29082">MSAFPSKFWEQLPLGNGVTLLTHDANGLAAFSKPEGVLSHPNMESEVPRALLTVPYSIKDESFNWTPADVPGAAPRRLYLLNRLDSATSGVILATANEALATYMRELFLKKDIRKLYQAVVFGKPSEASQLWRDRLSVQKRRAKIRVGVGNAATGAAKASESRMTVIRQRRDVVPPLALLQLEPLTGRSHQLRVQCAGRNLPIVGDLTYGDFPANKQFAKTTGHKRLFLHSYQTTFDYEWQGKKFNFTATAPLPEEFAQLL</sequence>
<feature type="domain" description="Pseudouridine synthase RsuA/RluA-like" evidence="2">
    <location>
        <begin position="30"/>
        <end position="197"/>
    </location>
</feature>
<dbReference type="Proteomes" id="UP000315648">
    <property type="component" value="Unassembled WGS sequence"/>
</dbReference>
<evidence type="ECO:0000259" key="2">
    <source>
        <dbReference type="Pfam" id="PF00849"/>
    </source>
</evidence>
<dbReference type="GO" id="GO:0000455">
    <property type="term" value="P:enzyme-directed rRNA pseudouridine synthesis"/>
    <property type="evidence" value="ECO:0007669"/>
    <property type="project" value="TreeGrafter"/>
</dbReference>
<dbReference type="InterPro" id="IPR050188">
    <property type="entry name" value="RluA_PseudoU_synthase"/>
</dbReference>
<evidence type="ECO:0000313" key="4">
    <source>
        <dbReference type="Proteomes" id="UP000315648"/>
    </source>
</evidence>
<dbReference type="CDD" id="cd02869">
    <property type="entry name" value="PseudoU_synth_RluA_like"/>
    <property type="match status" value="1"/>
</dbReference>
<dbReference type="InterPro" id="IPR020103">
    <property type="entry name" value="PsdUridine_synth_cat_dom_sf"/>
</dbReference>
<dbReference type="PROSITE" id="PS01129">
    <property type="entry name" value="PSI_RLU"/>
    <property type="match status" value="1"/>
</dbReference>
<organism evidence="3 4">
    <name type="scientific">Rariglobus hedericola</name>
    <dbReference type="NCBI Taxonomy" id="2597822"/>
    <lineage>
        <taxon>Bacteria</taxon>
        <taxon>Pseudomonadati</taxon>
        <taxon>Verrucomicrobiota</taxon>
        <taxon>Opitutia</taxon>
        <taxon>Opitutales</taxon>
        <taxon>Opitutaceae</taxon>
        <taxon>Rariglobus</taxon>
    </lineage>
</organism>
<dbReference type="AlphaFoldDB" id="A0A556QN88"/>
<accession>A0A556QN88</accession>
<dbReference type="GO" id="GO:0003723">
    <property type="term" value="F:RNA binding"/>
    <property type="evidence" value="ECO:0007669"/>
    <property type="project" value="InterPro"/>
</dbReference>
<evidence type="ECO:0000256" key="1">
    <source>
        <dbReference type="ARBA" id="ARBA00010876"/>
    </source>
</evidence>
<dbReference type="RefSeq" id="WP_144228459.1">
    <property type="nucleotide sequence ID" value="NZ_CBCRVV010000001.1"/>
</dbReference>
<reference evidence="3 4" key="1">
    <citation type="submission" date="2019-07" db="EMBL/GenBank/DDBJ databases">
        <title>Description of 53C-WASEF.</title>
        <authorList>
            <person name="Pitt A."/>
            <person name="Hahn M.W."/>
        </authorList>
    </citation>
    <scope>NUCLEOTIDE SEQUENCE [LARGE SCALE GENOMIC DNA]</scope>
    <source>
        <strain evidence="3 4">53C-WASEF</strain>
    </source>
</reference>
<dbReference type="InterPro" id="IPR006145">
    <property type="entry name" value="PsdUridine_synth_RsuA/RluA"/>
</dbReference>
<dbReference type="Gene3D" id="3.30.2350.10">
    <property type="entry name" value="Pseudouridine synthase"/>
    <property type="match status" value="1"/>
</dbReference>
<dbReference type="SUPFAM" id="SSF55120">
    <property type="entry name" value="Pseudouridine synthase"/>
    <property type="match status" value="1"/>
</dbReference>
<dbReference type="EMBL" id="VMBG01000001">
    <property type="protein sequence ID" value="TSJ78118.1"/>
    <property type="molecule type" value="Genomic_DNA"/>
</dbReference>